<dbReference type="CDD" id="cd14798">
    <property type="entry name" value="RX-CC_like"/>
    <property type="match status" value="1"/>
</dbReference>
<reference evidence="12" key="2">
    <citation type="submission" date="2020-10" db="EMBL/GenBank/DDBJ databases">
        <authorList>
            <person name="Scholz U."/>
            <person name="Mascher M."/>
            <person name="Fiebig A."/>
        </authorList>
    </citation>
    <scope>NUCLEOTIDE SEQUENCE [LARGE SCALE GENOMIC DNA]</scope>
    <source>
        <strain evidence="12">cv. Morex</strain>
    </source>
</reference>
<feature type="domain" description="Disease resistance N-terminal" evidence="9">
    <location>
        <begin position="8"/>
        <end position="87"/>
    </location>
</feature>
<keyword evidence="4" id="KW-0547">Nucleotide-binding</keyword>
<feature type="region of interest" description="Disordered" evidence="8">
    <location>
        <begin position="1374"/>
        <end position="1417"/>
    </location>
</feature>
<gene>
    <name evidence="12" type="primary">LOC123413518</name>
</gene>
<sequence>MAELASGAVSSLLGVIRNEALLLGRVRDDVQFIQEEMESMKSFLAHLASSSAQAEGGQNEQLRTWMNQVRLLAQDSNNCIDLYLYRGNPELHLARGGLRRYVFWLPWFVHKMVAQRRAAVQLHALKERARDIGERRARYGVEIPAAAASRQSPTGSGAETSSSTNQGGRIYAASEDEEEDGDDQLVAAKEAAGHSVVKGAFFEPRLPEENVRVKLAEWMEDVMRHYTTEDESMPSVAIVAPDNAETLAIANEAMDMWKKVCTHGQSVLVDIPAVHFYSQLLRPMDILYYILWALQSPEAQPQQQDGQVPGEEEHDINKMRSDVNSKKQNMFEEIWEQIQGMKIEEKISEINNTIKEINVVQRQLNQAQMNDDDLLLLKSTKDEPIGVFLRALWLLKHKPVDSATATKKGQTRKEATSPKQKQDKYSYKDIINVTARKLKDYMEDHVNEKPKPKEHLEEDARTKPIQLKEALYEHIVHEMFPSVTIRKPPQIQDQDSKQATAITTTTGTTIILVEDQFKEMIRKILLDLQEEKSLKKPNTIELQEDKSIKKQGTVELPEGKSMTKQDSIEKPDTVDGKPSQDCIQHTLIEETIEMISGIGWTMYWQLAYKVIMDRINDCLQRRGHQKILVILKLDNDYVSGWEDTRNAFSTLGCIPGVLMLTTEVNRARAKEYCCPPREPIDYSLDGLYRDVILEFTRKKRTEDNIQPFLDILDKCDHEEFCMKIFVHALHANPKRSIEDLSKLNSTLQLGPKNLLDSFQKKMFKFSYSDLPNDYKSCLLYLAIFPKRQPIRRSTLIGRWVVEGLITTEDWASSVCRANRCFDALVNRWLVYPANIGATGVVKSCVVGDLIHGFITKIAKKQRIVESRVSHYLARHFSIFNDLRLRRSDRIDRFFQKLNEESFRVSLVKVLDLEGCQCFGGKNQIYLKQICRKMLLLKYLSLRGTNVMKLPSEINNLRELEVLDIRQTNVPRSATVNVLLLKLKRLLTGPPVHKSATVLQKCLSRCLAGSVVPSSGPDSNEIPYVPDKIGKMLNMEVLSNVKAQSSQHLKDIGKLWQLRKLGVTIEDNEMHIRNLLRAINDLHDCLKSLSITLPMAEYETSEHNFRENVLHYYKQPPKLLERLSIIGATQRGQLLHQLAKDNDLFQLAKVTLSGTRLKQADMLVLTKLPKILCLRLREKAYMDNKLTFGKEEFKNLKYFLVEGSNMAEITFEGGAPNLEKIILCSTDGLESLSGVEGLHELKEVELNNNNKLSLFEKAKNISKVTFCYTILSQDELHTLAKLPNMRFLVLKENSYAQNHLIFKKDNLRYLNVLHIDFSVATNTSFEGESAPKLEKIVWSLTKETLGTMSVSGIENLPKLKELEFNGNIVHGEVEESLKKHRNKPRLTHNKPENQYQEAGNIPEKKDAARFQFGWKNPN</sequence>
<dbReference type="Pfam" id="PF18052">
    <property type="entry name" value="Rx_N"/>
    <property type="match status" value="1"/>
</dbReference>
<dbReference type="InterPro" id="IPR032675">
    <property type="entry name" value="LRR_dom_sf"/>
</dbReference>
<dbReference type="RefSeq" id="XP_044962390.1">
    <property type="nucleotide sequence ID" value="XM_045106455.1"/>
</dbReference>
<dbReference type="Pfam" id="PF23598">
    <property type="entry name" value="LRR_14"/>
    <property type="match status" value="1"/>
</dbReference>
<keyword evidence="6 7" id="KW-0175">Coiled coil</keyword>
<dbReference type="SMR" id="A0A8I6Z6H7"/>
<evidence type="ECO:0000313" key="12">
    <source>
        <dbReference type="EnsemblPlants" id="HORVU.MOREX.r3.7HG0644780.1"/>
    </source>
</evidence>
<dbReference type="InterPro" id="IPR055414">
    <property type="entry name" value="LRR_R13L4/SHOC2-like"/>
</dbReference>
<dbReference type="Pfam" id="PF23559">
    <property type="entry name" value="WHD_DRP"/>
    <property type="match status" value="1"/>
</dbReference>
<keyword evidence="13" id="KW-1185">Reference proteome</keyword>
<dbReference type="Gramene" id="HORVU.MOREX.r3.7HG0644780.1">
    <property type="protein sequence ID" value="HORVU.MOREX.r3.7HG0644780.1"/>
    <property type="gene ID" value="HORVU.MOREX.r3.7HG0644780"/>
</dbReference>
<dbReference type="InterPro" id="IPR044974">
    <property type="entry name" value="Disease_R_plants"/>
</dbReference>
<dbReference type="PANTHER" id="PTHR23155:SF1062">
    <property type="entry name" value="OS11G0579400 PROTEIN"/>
    <property type="match status" value="1"/>
</dbReference>
<evidence type="ECO:0000256" key="1">
    <source>
        <dbReference type="ARBA" id="ARBA00008894"/>
    </source>
</evidence>
<evidence type="ECO:0000313" key="13">
    <source>
        <dbReference type="Proteomes" id="UP000011116"/>
    </source>
</evidence>
<dbReference type="InterPro" id="IPR058922">
    <property type="entry name" value="WHD_DRP"/>
</dbReference>
<comment type="similarity">
    <text evidence="1">Belongs to the disease resistance NB-LRR family.</text>
</comment>
<keyword evidence="3" id="KW-0677">Repeat</keyword>
<feature type="domain" description="Disease resistance protein winged helix" evidence="10">
    <location>
        <begin position="783"/>
        <end position="854"/>
    </location>
</feature>
<dbReference type="GeneID" id="123413518"/>
<evidence type="ECO:0000256" key="8">
    <source>
        <dbReference type="SAM" id="MobiDB-lite"/>
    </source>
</evidence>
<organism evidence="12 13">
    <name type="scientific">Hordeum vulgare subsp. vulgare</name>
    <name type="common">Domesticated barley</name>
    <dbReference type="NCBI Taxonomy" id="112509"/>
    <lineage>
        <taxon>Eukaryota</taxon>
        <taxon>Viridiplantae</taxon>
        <taxon>Streptophyta</taxon>
        <taxon>Embryophyta</taxon>
        <taxon>Tracheophyta</taxon>
        <taxon>Spermatophyta</taxon>
        <taxon>Magnoliopsida</taxon>
        <taxon>Liliopsida</taxon>
        <taxon>Poales</taxon>
        <taxon>Poaceae</taxon>
        <taxon>BOP clade</taxon>
        <taxon>Pooideae</taxon>
        <taxon>Triticodae</taxon>
        <taxon>Triticeae</taxon>
        <taxon>Hordeinae</taxon>
        <taxon>Hordeum</taxon>
    </lineage>
</organism>
<feature type="domain" description="Disease resistance R13L4/SHOC-2-like LRR" evidence="11">
    <location>
        <begin position="905"/>
        <end position="1249"/>
    </location>
</feature>
<dbReference type="OrthoDB" id="688479at2759"/>
<evidence type="ECO:0000256" key="5">
    <source>
        <dbReference type="ARBA" id="ARBA00022821"/>
    </source>
</evidence>
<dbReference type="KEGG" id="hvg:123413518"/>
<evidence type="ECO:0000259" key="9">
    <source>
        <dbReference type="Pfam" id="PF18052"/>
    </source>
</evidence>
<evidence type="ECO:0000259" key="11">
    <source>
        <dbReference type="Pfam" id="PF23598"/>
    </source>
</evidence>
<dbReference type="GO" id="GO:0006952">
    <property type="term" value="P:defense response"/>
    <property type="evidence" value="ECO:0007669"/>
    <property type="project" value="UniProtKB-KW"/>
</dbReference>
<evidence type="ECO:0000259" key="10">
    <source>
        <dbReference type="Pfam" id="PF23559"/>
    </source>
</evidence>
<feature type="region of interest" description="Disordered" evidence="8">
    <location>
        <begin position="550"/>
        <end position="578"/>
    </location>
</feature>
<keyword evidence="2" id="KW-0433">Leucine-rich repeat</keyword>
<feature type="compositionally biased region" description="Basic and acidic residues" evidence="8">
    <location>
        <begin position="411"/>
        <end position="423"/>
    </location>
</feature>
<dbReference type="GO" id="GO:0000166">
    <property type="term" value="F:nucleotide binding"/>
    <property type="evidence" value="ECO:0007669"/>
    <property type="project" value="UniProtKB-KW"/>
</dbReference>
<feature type="compositionally biased region" description="Basic and acidic residues" evidence="8">
    <location>
        <begin position="557"/>
        <end position="575"/>
    </location>
</feature>
<reference evidence="12" key="3">
    <citation type="submission" date="2022-01" db="UniProtKB">
        <authorList>
            <consortium name="EnsemblPlants"/>
        </authorList>
    </citation>
    <scope>IDENTIFICATION</scope>
    <source>
        <strain evidence="12">subsp. vulgare</strain>
    </source>
</reference>
<feature type="compositionally biased region" description="Polar residues" evidence="8">
    <location>
        <begin position="149"/>
        <end position="167"/>
    </location>
</feature>
<feature type="compositionally biased region" description="Basic residues" evidence="8">
    <location>
        <begin position="1377"/>
        <end position="1387"/>
    </location>
</feature>
<dbReference type="Gene3D" id="1.20.5.4130">
    <property type="match status" value="1"/>
</dbReference>
<keyword evidence="5" id="KW-0611">Plant defense</keyword>
<feature type="region of interest" description="Disordered" evidence="8">
    <location>
        <begin position="143"/>
        <end position="167"/>
    </location>
</feature>
<dbReference type="PANTHER" id="PTHR23155">
    <property type="entry name" value="DISEASE RESISTANCE PROTEIN RP"/>
    <property type="match status" value="1"/>
</dbReference>
<dbReference type="InterPro" id="IPR038005">
    <property type="entry name" value="RX-like_CC"/>
</dbReference>
<protein>
    <recommendedName>
        <fullName evidence="14">Rx N-terminal domain-containing protein</fullName>
    </recommendedName>
</protein>
<dbReference type="Proteomes" id="UP000011116">
    <property type="component" value="Chromosome 7H"/>
</dbReference>
<feature type="coiled-coil region" evidence="7">
    <location>
        <begin position="343"/>
        <end position="370"/>
    </location>
</feature>
<proteinExistence type="inferred from homology"/>
<evidence type="ECO:0000256" key="6">
    <source>
        <dbReference type="ARBA" id="ARBA00023054"/>
    </source>
</evidence>
<evidence type="ECO:0000256" key="3">
    <source>
        <dbReference type="ARBA" id="ARBA00022737"/>
    </source>
</evidence>
<accession>A0A8I6Z6H7</accession>
<evidence type="ECO:0000256" key="2">
    <source>
        <dbReference type="ARBA" id="ARBA00022614"/>
    </source>
</evidence>
<dbReference type="SUPFAM" id="SSF52058">
    <property type="entry name" value="L domain-like"/>
    <property type="match status" value="1"/>
</dbReference>
<dbReference type="OMA" id="ANITAMK"/>
<evidence type="ECO:0000256" key="7">
    <source>
        <dbReference type="SAM" id="Coils"/>
    </source>
</evidence>
<feature type="region of interest" description="Disordered" evidence="8">
    <location>
        <begin position="402"/>
        <end position="423"/>
    </location>
</feature>
<dbReference type="InterPro" id="IPR041118">
    <property type="entry name" value="Rx_N"/>
</dbReference>
<dbReference type="Gene3D" id="3.80.10.10">
    <property type="entry name" value="Ribonuclease Inhibitor"/>
    <property type="match status" value="2"/>
</dbReference>
<name>A0A8I6Z6H7_HORVV</name>
<reference evidence="13" key="1">
    <citation type="journal article" date="2012" name="Nature">
        <title>A physical, genetic and functional sequence assembly of the barley genome.</title>
        <authorList>
            <consortium name="The International Barley Genome Sequencing Consortium"/>
            <person name="Mayer K.F."/>
            <person name="Waugh R."/>
            <person name="Brown J.W."/>
            <person name="Schulman A."/>
            <person name="Langridge P."/>
            <person name="Platzer M."/>
            <person name="Fincher G.B."/>
            <person name="Muehlbauer G.J."/>
            <person name="Sato K."/>
            <person name="Close T.J."/>
            <person name="Wise R.P."/>
            <person name="Stein N."/>
        </authorList>
    </citation>
    <scope>NUCLEOTIDE SEQUENCE [LARGE SCALE GENOMIC DNA]</scope>
    <source>
        <strain evidence="13">cv. Morex</strain>
    </source>
</reference>
<dbReference type="InterPro" id="IPR036388">
    <property type="entry name" value="WH-like_DNA-bd_sf"/>
</dbReference>
<evidence type="ECO:0000256" key="4">
    <source>
        <dbReference type="ARBA" id="ARBA00022741"/>
    </source>
</evidence>
<dbReference type="Gene3D" id="1.10.10.10">
    <property type="entry name" value="Winged helix-like DNA-binding domain superfamily/Winged helix DNA-binding domain"/>
    <property type="match status" value="1"/>
</dbReference>
<evidence type="ECO:0008006" key="14">
    <source>
        <dbReference type="Google" id="ProtNLM"/>
    </source>
</evidence>
<dbReference type="EnsemblPlants" id="HORVU.MOREX.r3.7HG0644780.1">
    <property type="protein sequence ID" value="HORVU.MOREX.r3.7HG0644780.1"/>
    <property type="gene ID" value="HORVU.MOREX.r3.7HG0644780"/>
</dbReference>